<feature type="transmembrane region" description="Helical" evidence="5">
    <location>
        <begin position="1848"/>
        <end position="1867"/>
    </location>
</feature>
<evidence type="ECO:0000313" key="8">
    <source>
        <dbReference type="EMBL" id="SHL89348.1"/>
    </source>
</evidence>
<evidence type="ECO:0000313" key="10">
    <source>
        <dbReference type="Proteomes" id="UP000198431"/>
    </source>
</evidence>
<organism evidence="7 10">
    <name type="scientific">Flavobacterium pectinovorum</name>
    <dbReference type="NCBI Taxonomy" id="29533"/>
    <lineage>
        <taxon>Bacteria</taxon>
        <taxon>Pseudomonadati</taxon>
        <taxon>Bacteroidota</taxon>
        <taxon>Flavobacteriia</taxon>
        <taxon>Flavobacteriales</taxon>
        <taxon>Flavobacteriaceae</taxon>
        <taxon>Flavobacterium</taxon>
    </lineage>
</organism>
<dbReference type="EMBL" id="MUHB01000006">
    <property type="protein sequence ID" value="OXB06441.1"/>
    <property type="molecule type" value="Genomic_DNA"/>
</dbReference>
<protein>
    <submittedName>
        <fullName evidence="8">RHS repeat-associated core domain-containing protein</fullName>
    </submittedName>
</protein>
<feature type="signal peptide" evidence="6">
    <location>
        <begin position="1"/>
        <end position="19"/>
    </location>
</feature>
<dbReference type="NCBIfam" id="TIGR03696">
    <property type="entry name" value="Rhs_assc_core"/>
    <property type="match status" value="1"/>
</dbReference>
<comment type="caution">
    <text evidence="7">The sequence shown here is derived from an EMBL/GenBank/DDBJ whole genome shotgun (WGS) entry which is preliminary data.</text>
</comment>
<keyword evidence="2" id="KW-0964">Secreted</keyword>
<name>A0AB36P514_9FLAO</name>
<feature type="transmembrane region" description="Helical" evidence="5">
    <location>
        <begin position="1819"/>
        <end position="1836"/>
    </location>
</feature>
<evidence type="ECO:0000256" key="4">
    <source>
        <dbReference type="ARBA" id="ARBA00023026"/>
    </source>
</evidence>
<dbReference type="InterPro" id="IPR022385">
    <property type="entry name" value="Rhs_assc_core"/>
</dbReference>
<dbReference type="Gene3D" id="2.40.128.340">
    <property type="match status" value="1"/>
</dbReference>
<dbReference type="InterPro" id="IPR050708">
    <property type="entry name" value="T6SS_VgrG/RHS"/>
</dbReference>
<dbReference type="NCBIfam" id="TIGR01643">
    <property type="entry name" value="YD_repeat_2x"/>
    <property type="match status" value="2"/>
</dbReference>
<dbReference type="Proteomes" id="UP000184216">
    <property type="component" value="Unassembled WGS sequence"/>
</dbReference>
<dbReference type="InterPro" id="IPR006530">
    <property type="entry name" value="YD"/>
</dbReference>
<evidence type="ECO:0000256" key="6">
    <source>
        <dbReference type="SAM" id="SignalP"/>
    </source>
</evidence>
<evidence type="ECO:0000256" key="2">
    <source>
        <dbReference type="ARBA" id="ARBA00022525"/>
    </source>
</evidence>
<dbReference type="GO" id="GO:0005737">
    <property type="term" value="C:cytoplasm"/>
    <property type="evidence" value="ECO:0007669"/>
    <property type="project" value="InterPro"/>
</dbReference>
<dbReference type="Gene3D" id="2.180.10.10">
    <property type="entry name" value="RHS repeat-associated core"/>
    <property type="match status" value="2"/>
</dbReference>
<dbReference type="InterPro" id="IPR003284">
    <property type="entry name" value="Sal_SpvB"/>
</dbReference>
<dbReference type="Proteomes" id="UP000198431">
    <property type="component" value="Unassembled WGS sequence"/>
</dbReference>
<proteinExistence type="predicted"/>
<gene>
    <name evidence="7" type="ORF">B0A72_05180</name>
    <name evidence="8" type="ORF">SAMN05444387_1374</name>
</gene>
<feature type="transmembrane region" description="Helical" evidence="5">
    <location>
        <begin position="1873"/>
        <end position="1893"/>
    </location>
</feature>
<feature type="chain" id="PRO_5044324567" evidence="6">
    <location>
        <begin position="20"/>
        <end position="2085"/>
    </location>
</feature>
<dbReference type="GO" id="GO:0005576">
    <property type="term" value="C:extracellular region"/>
    <property type="evidence" value="ECO:0007669"/>
    <property type="project" value="UniProtKB-SubCell"/>
</dbReference>
<dbReference type="Pfam" id="PF03534">
    <property type="entry name" value="SpvB"/>
    <property type="match status" value="1"/>
</dbReference>
<keyword evidence="5" id="KW-1133">Transmembrane helix</keyword>
<dbReference type="RefSeq" id="WP_073394312.1">
    <property type="nucleotide sequence ID" value="NZ_FRBX01000002.1"/>
</dbReference>
<dbReference type="InterPro" id="IPR028994">
    <property type="entry name" value="Integrin_alpha_N"/>
</dbReference>
<keyword evidence="9" id="KW-1185">Reference proteome</keyword>
<reference evidence="7 10" key="1">
    <citation type="submission" date="2016-11" db="EMBL/GenBank/DDBJ databases">
        <title>Whole genomes of Flavobacteriaceae.</title>
        <authorList>
            <person name="Stine C."/>
            <person name="Li C."/>
            <person name="Tadesse D."/>
        </authorList>
    </citation>
    <scope>NUCLEOTIDE SEQUENCE [LARGE SCALE GENOMIC DNA]</scope>
    <source>
        <strain evidence="7 10">ATCC 19366</strain>
    </source>
</reference>
<keyword evidence="3 6" id="KW-0732">Signal</keyword>
<keyword evidence="5" id="KW-0812">Transmembrane</keyword>
<evidence type="ECO:0000313" key="9">
    <source>
        <dbReference type="Proteomes" id="UP000184216"/>
    </source>
</evidence>
<dbReference type="Pfam" id="PF13517">
    <property type="entry name" value="FG-GAP_3"/>
    <property type="match status" value="1"/>
</dbReference>
<dbReference type="EMBL" id="FRBX01000002">
    <property type="protein sequence ID" value="SHL89348.1"/>
    <property type="molecule type" value="Genomic_DNA"/>
</dbReference>
<dbReference type="PANTHER" id="PTHR32305:SF15">
    <property type="entry name" value="PROTEIN RHSA-RELATED"/>
    <property type="match status" value="1"/>
</dbReference>
<evidence type="ECO:0000256" key="5">
    <source>
        <dbReference type="SAM" id="Phobius"/>
    </source>
</evidence>
<sequence>MKKLYFTLLFLVFGFLVSAQTSTEVGVTEGQLSVSLSGAANYTIPIAVPPGINGVVPQISLVYNSQGGNGLAGYGWNISGVSTISRIPSTNFHDGVIDPVDFNVLDRFALDGQRLIVKNGTSGVYGANGTQYETESFSNIKITSYGVNPDGAKFGPSYFIVEYPDGSKAYYGNSADSRSITDWAITYWENPQSVRISYAYSLVNNSLDIASIKYGSKSAGTPINEIKFEYSNRKRVQQIYVGGLSITKRKILNKIKVIGNSIGFRNYVLGYDETTLDYQRLTTITEKNGDESKSYNPTIFEYEKSGVTTIATPNITTIGMSNINSDTAATISGDFDGDGKMDFILYPTKGDQVKQKFWLFTDIKNTSRNIPKETLTGAFEELFPSTFLINNKISDSQGITAVQKATDSKAINFNTYYNSSYGAAVLNKKQIVFPVRNVANCAYGRPSLEDQSQEKKYYSGDFNGDGLTDVIAIDKEVPERDSSCKIIRYLSPGKVYFVDLDSRKTSNFWSEAGTMLDYVLIRDQFSDNDQIETFDVNGDGKTDILHFKSGSVTVYTLDSNNKLTLLWKMTDPNIVTNLSILPGDYNGDGKMDFIIPKSAGLTAYDYFKFTSTGVGFEKTTQSYSFPNAGTGTIVESGGGVSVNALIPLDFNGDGKTDIVHFRSIYGNTSKLGAIIIRSFNNTDTTFSFFSESTIDPTLNIKSYAIPVFLSPNQNNQYAEVGAITDNLIYTFDSQKDTSKETLINTITTGNGVKEIITYNPLKQDQYEPFYTPTSFTEIYPNIDITVAPNFKIVTKVEKQSSSDYSKQLFFYSGAVSNADGIGFLGFRSMVRTNWHDLDSNMISSVTRNDMTLRGANIENYSVLGLGTALRPNSIQTESNIIKEKSYTVTGSDNLVATQSITLKPDTWIKPGSTFSAKINEEANNSPNTPVDFITKSRLTYESELLPNKVFKLKNTITKQLNTLDNTGTETYTDFDANNNPLKSVTYLKEAGATVQTTVSNVSYDAATLTPYVLGRPSGKTQSVAIAGDVMTSEELYFYENSLLTKIKKKGTNTDYITEDNVYDAFGNILKKTITASGLSPRITSYEYDPSGRFLTKSTDIEGLSTSFVYNYSNGTLESETNPYGLKTSYLYDSWFKKEFTIDYLGKKNAYVYTKKGFRSIVTSTADDGSVTEETFDDLGRKLKTGTKNINGIFSYVEYLYDIHSRIGKVSEPYFGTQATQWNETNFDVYGRVIKNISFTGKVTDISYSGLTTIVNDGTKSKTSTKNAIGNIISMTDTPGGTIRYSYFANGNLKESDYNGVKTTISQDGWGRKTKLVDSSAGTYTYVYNGFGETTSTTTPNGTTNYVLDAVGKVTQKTISGTNTNSKTTYSYDPSSKLITSSKFEDLASGANTIFNSFTYDASKRISKTVETTPYAVFTKDFTYDGFGRADTETSTAATGGKSSSKVIKNTYSNGSHWQIVDNNTNEILWQTNTVNARGQLTSAQNGPTTITNLYDTYGLASQFKYDKTSGSINILTLSTVFDAQKGNLTSRTNSLFNRDENFKYDAQDRLTEFTNVQGIQEKQLYDDQGRITENILGKYTYSNEKPYQNASITVTPEALSYYTTKPTQIITYNAFKSPVLIDETGIDKISFEYNDNNSRTAMFYGGLQDDKLERPLRKYYSADGSMEIKENKTTGVYEFVTYIGGDGYSAPIVLKSNGITQEYLYLQRDYQGSIIAITNQIGTVVEKRLFDAWGAIVSVQDGAGNVLAGLTVLDRGYTGHEHLQSVGLINMNGRIYDPKLHRFLQPDNNIQDFYNTQNFNRYGYVLNNPLRYTDPSGEFWHIVIGAVIGGVVNWGTHGFRMDMEGLKAFGIGAGAGALGAATGGAAFGLAGGAAAGTGGFAAGAFSGGVGAMYSSMFLSLGNNAAFGDPLMSGKDFVKGIAIGAVTGGILNGVTALANGKTFLTGSKPIAVQPVTLPEVAGLAETKSGAQIKTDAKLPSTVETSAKPTTQTNTTGKATLTKNVDGSYKIEGLEYHPRVEEATDLYHNFPQSFDEHIIQNGAWAQRIKDGANWFELKGTINGVNGTYQIGINESNVIFHKSFIPLK</sequence>
<dbReference type="InterPro" id="IPR013517">
    <property type="entry name" value="FG-GAP"/>
</dbReference>
<evidence type="ECO:0000256" key="3">
    <source>
        <dbReference type="ARBA" id="ARBA00022729"/>
    </source>
</evidence>
<keyword evidence="5" id="KW-0472">Membrane</keyword>
<dbReference type="SUPFAM" id="SSF69318">
    <property type="entry name" value="Integrin alpha N-terminal domain"/>
    <property type="match status" value="1"/>
</dbReference>
<keyword evidence="4" id="KW-0843">Virulence</keyword>
<reference evidence="8 9" key="2">
    <citation type="submission" date="2016-11" db="EMBL/GenBank/DDBJ databases">
        <authorList>
            <person name="Varghese N."/>
            <person name="Submissions S."/>
        </authorList>
    </citation>
    <scope>NUCLEOTIDE SEQUENCE [LARGE SCALE GENOMIC DNA]</scope>
    <source>
        <strain evidence="8 9">DSM 6368</strain>
    </source>
</reference>
<dbReference type="PANTHER" id="PTHR32305">
    <property type="match status" value="1"/>
</dbReference>
<comment type="subcellular location">
    <subcellularLocation>
        <location evidence="1">Secreted</location>
    </subcellularLocation>
</comment>
<accession>A0AB36P514</accession>
<evidence type="ECO:0000256" key="1">
    <source>
        <dbReference type="ARBA" id="ARBA00004613"/>
    </source>
</evidence>
<evidence type="ECO:0000313" key="7">
    <source>
        <dbReference type="EMBL" id="OXB06441.1"/>
    </source>
</evidence>